<dbReference type="Gramene" id="PGSC0003DMT400081770">
    <property type="protein sequence ID" value="PGSC0003DMT400081770"/>
    <property type="gene ID" value="PGSC0003DMG400032113"/>
</dbReference>
<dbReference type="PANTHER" id="PTHR33670:SF11">
    <property type="match status" value="1"/>
</dbReference>
<reference evidence="2" key="2">
    <citation type="submission" date="2015-06" db="UniProtKB">
        <authorList>
            <consortium name="EnsemblPlants"/>
        </authorList>
    </citation>
    <scope>IDENTIFICATION</scope>
    <source>
        <strain evidence="2">DM1-3 516 R44</strain>
    </source>
</reference>
<dbReference type="Pfam" id="PF15365">
    <property type="entry name" value="PNRC"/>
    <property type="match status" value="1"/>
</dbReference>
<feature type="region of interest" description="Disordered" evidence="1">
    <location>
        <begin position="102"/>
        <end position="147"/>
    </location>
</feature>
<accession>M1D515</accession>
<dbReference type="PANTHER" id="PTHR33670">
    <property type="entry name" value="SPLICING FACTOR, PROLINE- AND GLUTAMINE-RICH-LIKE"/>
    <property type="match status" value="1"/>
</dbReference>
<feature type="region of interest" description="Disordered" evidence="1">
    <location>
        <begin position="51"/>
        <end position="77"/>
    </location>
</feature>
<protein>
    <submittedName>
        <fullName evidence="2">Uncharacterized protein</fullName>
    </submittedName>
</protein>
<proteinExistence type="predicted"/>
<dbReference type="EnsemblPlants" id="PGSC0003DMT400081770">
    <property type="protein sequence ID" value="PGSC0003DMT400081770"/>
    <property type="gene ID" value="PGSC0003DMG400032113"/>
</dbReference>
<name>M1D515_SOLTU</name>
<evidence type="ECO:0000313" key="3">
    <source>
        <dbReference type="Proteomes" id="UP000011115"/>
    </source>
</evidence>
<dbReference type="AlphaFoldDB" id="M1D515"/>
<evidence type="ECO:0000313" key="2">
    <source>
        <dbReference type="EnsemblPlants" id="PGSC0003DMT400081770"/>
    </source>
</evidence>
<dbReference type="GO" id="GO:0016071">
    <property type="term" value="P:mRNA metabolic process"/>
    <property type="evidence" value="ECO:0007669"/>
    <property type="project" value="UniProtKB-ARBA"/>
</dbReference>
<dbReference type="PaxDb" id="4113-PGSC0003DMT400081770"/>
<organism evidence="2 3">
    <name type="scientific">Solanum tuberosum</name>
    <name type="common">Potato</name>
    <dbReference type="NCBI Taxonomy" id="4113"/>
    <lineage>
        <taxon>Eukaryota</taxon>
        <taxon>Viridiplantae</taxon>
        <taxon>Streptophyta</taxon>
        <taxon>Embryophyta</taxon>
        <taxon>Tracheophyta</taxon>
        <taxon>Spermatophyta</taxon>
        <taxon>Magnoliopsida</taxon>
        <taxon>eudicotyledons</taxon>
        <taxon>Gunneridae</taxon>
        <taxon>Pentapetalae</taxon>
        <taxon>asterids</taxon>
        <taxon>lamiids</taxon>
        <taxon>Solanales</taxon>
        <taxon>Solanaceae</taxon>
        <taxon>Solanoideae</taxon>
        <taxon>Solaneae</taxon>
        <taxon>Solanum</taxon>
    </lineage>
</organism>
<dbReference type="HOGENOM" id="CLU_079218_1_0_1"/>
<dbReference type="InterPro" id="IPR028322">
    <property type="entry name" value="PNRC-like_rgn"/>
</dbReference>
<evidence type="ECO:0000256" key="1">
    <source>
        <dbReference type="SAM" id="MobiDB-lite"/>
    </source>
</evidence>
<dbReference type="InParanoid" id="M1D515"/>
<dbReference type="OMA" id="CLREPQA"/>
<sequence>MGTEVLRPQNCLIDRFREPQPAAAFHRRKNNGYYNNGYRKPVVRTEKKKLNNKIQNQSEPSISRRSEESKPVQIPGGVTPAVDGGIVMGQVMILRRGESLDSLNPNIRKENKTTSSGKKKKQPASGSGDELTVYGTGRLGPDQPGMLPKNIRVGHTPTDVYAGSAFSNSPSPRSLPLPSFFNNMNNNKKQVEFKPFDDSASRDLRRLLRLE</sequence>
<dbReference type="eggNOG" id="ENOG502S65G">
    <property type="taxonomic scope" value="Eukaryota"/>
</dbReference>
<keyword evidence="3" id="KW-1185">Reference proteome</keyword>
<dbReference type="Proteomes" id="UP000011115">
    <property type="component" value="Unassembled WGS sequence"/>
</dbReference>
<reference evidence="3" key="1">
    <citation type="journal article" date="2011" name="Nature">
        <title>Genome sequence and analysis of the tuber crop potato.</title>
        <authorList>
            <consortium name="The Potato Genome Sequencing Consortium"/>
        </authorList>
    </citation>
    <scope>NUCLEOTIDE SEQUENCE [LARGE SCALE GENOMIC DNA]</scope>
    <source>
        <strain evidence="3">cv. DM1-3 516 R44</strain>
    </source>
</reference>